<accession>A0A4R6R870</accession>
<reference evidence="1 2" key="1">
    <citation type="submission" date="2019-03" db="EMBL/GenBank/DDBJ databases">
        <title>Genomic Encyclopedia of Type Strains, Phase IV (KMG-IV): sequencing the most valuable type-strain genomes for metagenomic binning, comparative biology and taxonomic classification.</title>
        <authorList>
            <person name="Goeker M."/>
        </authorList>
    </citation>
    <scope>NUCLEOTIDE SEQUENCE [LARGE SCALE GENOMIC DNA]</scope>
    <source>
        <strain evidence="1 2">DSM 11901</strain>
    </source>
</reference>
<evidence type="ECO:0000313" key="2">
    <source>
        <dbReference type="Proteomes" id="UP000294593"/>
    </source>
</evidence>
<sequence>MDDGSVWPPAFRTLSSSACSGRLIGSNKTYDVGPGKTYTELNQVPWLSLQAGDVVNIHYRSTPYRTVIGLRAQGTAAKPVYINGVTDANCNLPVLDAAGATMADDAKAAHFGSYGQLSDGTWSDGIQGLGIFLIYWQGNEVMPTGQTPRYDYLPQFITIQNLKMMNANHNATFTNGNNVAKAYQGGASAIYAVRVRHLTVENCEITANDNGIFTNSRGTSVNDYTSNVIVRRSKIHLNGNPVQSTEHNLYLQGRRSLVEGNFLGQAYGGSTYKDRGSATVVRYNYIQASARALDLVETEEEYVTSVRDDPLYDYAWVYGNIILNDINLPLSNTNDRLSGRPIHFGHDKNSAKTRKGVLFFYGNTYVHRSSCLPGGNCYYQSSVFQVGGNDDQYPDINARVEAGGNIFWADDGTTGWAFLASSRVGRVVLRGANYVPENRNLPDSYSNTQVSNGTGWTATNIPMVDTSAATLFIGDTRKNPPKLDATTMAPLTGSPALDAGITGPSFTPNGAAADNLTLIGEYTYPRGVKNRILKGSAFDLGAIEQP</sequence>
<dbReference type="AlphaFoldDB" id="A0A4R6R870"/>
<evidence type="ECO:0008006" key="3">
    <source>
        <dbReference type="Google" id="ProtNLM"/>
    </source>
</evidence>
<gene>
    <name evidence="1" type="ORF">EV672_10666</name>
</gene>
<dbReference type="InterPro" id="IPR011050">
    <property type="entry name" value="Pectin_lyase_fold/virulence"/>
</dbReference>
<name>A0A4R6R870_9BURK</name>
<dbReference type="EMBL" id="SNXW01000006">
    <property type="protein sequence ID" value="TDP82112.1"/>
    <property type="molecule type" value="Genomic_DNA"/>
</dbReference>
<evidence type="ECO:0000313" key="1">
    <source>
        <dbReference type="EMBL" id="TDP82112.1"/>
    </source>
</evidence>
<comment type="caution">
    <text evidence="1">The sequence shown here is derived from an EMBL/GenBank/DDBJ whole genome shotgun (WGS) entry which is preliminary data.</text>
</comment>
<dbReference type="SUPFAM" id="SSF51126">
    <property type="entry name" value="Pectin lyase-like"/>
    <property type="match status" value="1"/>
</dbReference>
<keyword evidence="2" id="KW-1185">Reference proteome</keyword>
<dbReference type="Proteomes" id="UP000294593">
    <property type="component" value="Unassembled WGS sequence"/>
</dbReference>
<organism evidence="1 2">
    <name type="scientific">Aquabacterium commune</name>
    <dbReference type="NCBI Taxonomy" id="70586"/>
    <lineage>
        <taxon>Bacteria</taxon>
        <taxon>Pseudomonadati</taxon>
        <taxon>Pseudomonadota</taxon>
        <taxon>Betaproteobacteria</taxon>
        <taxon>Burkholderiales</taxon>
        <taxon>Aquabacterium</taxon>
    </lineage>
</organism>
<protein>
    <recommendedName>
        <fullName evidence="3">Parallel beta helix pectate lyase-like protein</fullName>
    </recommendedName>
</protein>
<proteinExistence type="predicted"/>